<dbReference type="RefSeq" id="WP_153737903.1">
    <property type="nucleotide sequence ID" value="NZ_WJNG01000015.1"/>
</dbReference>
<dbReference type="InterPro" id="IPR009057">
    <property type="entry name" value="Homeodomain-like_sf"/>
</dbReference>
<dbReference type="Gene3D" id="1.10.10.2840">
    <property type="entry name" value="PucR C-terminal helix-turn-helix domain"/>
    <property type="match status" value="1"/>
</dbReference>
<sequence>MGLSAGGVLKLPIMKSCKVKTSNHIMKEKPIEWISVIEMPVENFVRKNEFVLSTGIGCEDKPELLEKFVRDVIQSGASVLAFATGRYIFDIPDRVLELADEHDLVIIDVPWEIRFADILQTVMHEITVDKQKEREKAEDVRHELINCVLHDKGLEEIAHSLYRHIKIPVAITDATRIVRANKHFSPVIIKAYSGEDQENKLQRTPLLDIQFSEHPLYYHMKEYKYANEVFFQLKILNNHKTQGYVIFQPSESTQLSWFVMNVLEHALTACALYFVKENAIELTEIRLKDNFVLNLAKNKTRVDEQLSSKAKLLGYDLNLSYICIVGNISYKDSKQSKKQEENPSNSSLQSMNYYIQKEITYAGKLFSRRTMTTFDEGEVILYLEADHLPYGDVANQFLDTIERRLSQLLTDVEISWGVAADSESEFAFYESYDEASTALDIGLQHHGTGERTFFSDTRINRLLMAISEESEIASIVKDTLQPLLDYDKKRQTDLIYTLKTYNKYKGNVSQTARELNLHRQSLLHRLRKIESLTKLSLIESDDSFLLELSVRLWMLNKLK</sequence>
<dbReference type="InterPro" id="IPR012914">
    <property type="entry name" value="PucR_dom"/>
</dbReference>
<keyword evidence="6" id="KW-1185">Reference proteome</keyword>
<gene>
    <name evidence="5" type="ORF">GH741_16770</name>
</gene>
<dbReference type="InterPro" id="IPR051448">
    <property type="entry name" value="CdaR-like_regulators"/>
</dbReference>
<dbReference type="Pfam" id="PF13556">
    <property type="entry name" value="HTH_30"/>
    <property type="match status" value="1"/>
</dbReference>
<dbReference type="OrthoDB" id="142218at2"/>
<evidence type="ECO:0000256" key="1">
    <source>
        <dbReference type="ARBA" id="ARBA00006754"/>
    </source>
</evidence>
<dbReference type="Pfam" id="PF07905">
    <property type="entry name" value="PucR"/>
    <property type="match status" value="1"/>
</dbReference>
<dbReference type="PANTHER" id="PTHR33744">
    <property type="entry name" value="CARBOHYDRATE DIACID REGULATOR"/>
    <property type="match status" value="1"/>
</dbReference>
<dbReference type="Pfam" id="PF17853">
    <property type="entry name" value="GGDEF_2"/>
    <property type="match status" value="1"/>
</dbReference>
<dbReference type="InterPro" id="IPR041522">
    <property type="entry name" value="CdaR_GGDEF"/>
</dbReference>
<dbReference type="InterPro" id="IPR025736">
    <property type="entry name" value="PucR_C-HTH_dom"/>
</dbReference>
<evidence type="ECO:0000313" key="6">
    <source>
        <dbReference type="Proteomes" id="UP000799092"/>
    </source>
</evidence>
<evidence type="ECO:0000259" key="4">
    <source>
        <dbReference type="Pfam" id="PF17853"/>
    </source>
</evidence>
<dbReference type="InterPro" id="IPR042070">
    <property type="entry name" value="PucR_C-HTH_sf"/>
</dbReference>
<comment type="caution">
    <text evidence="5">The sequence shown here is derived from an EMBL/GenBank/DDBJ whole genome shotgun (WGS) entry which is preliminary data.</text>
</comment>
<comment type="similarity">
    <text evidence="1">Belongs to the CdaR family.</text>
</comment>
<dbReference type="EMBL" id="WJNG01000015">
    <property type="protein sequence ID" value="MRH44299.1"/>
    <property type="molecule type" value="Genomic_DNA"/>
</dbReference>
<organism evidence="5 6">
    <name type="scientific">Aquibacillus halophilus</name>
    <dbReference type="NCBI Taxonomy" id="930132"/>
    <lineage>
        <taxon>Bacteria</taxon>
        <taxon>Bacillati</taxon>
        <taxon>Bacillota</taxon>
        <taxon>Bacilli</taxon>
        <taxon>Bacillales</taxon>
        <taxon>Bacillaceae</taxon>
        <taxon>Aquibacillus</taxon>
    </lineage>
</organism>
<dbReference type="Proteomes" id="UP000799092">
    <property type="component" value="Unassembled WGS sequence"/>
</dbReference>
<feature type="domain" description="PucR C-terminal helix-turn-helix" evidence="3">
    <location>
        <begin position="495"/>
        <end position="551"/>
    </location>
</feature>
<protein>
    <submittedName>
        <fullName evidence="5">PucR family transcriptional regulator</fullName>
    </submittedName>
</protein>
<accession>A0A6A8DKL4</accession>
<feature type="domain" description="CdaR GGDEF-like" evidence="4">
    <location>
        <begin position="302"/>
        <end position="441"/>
    </location>
</feature>
<dbReference type="AlphaFoldDB" id="A0A6A8DKL4"/>
<evidence type="ECO:0000313" key="5">
    <source>
        <dbReference type="EMBL" id="MRH44299.1"/>
    </source>
</evidence>
<evidence type="ECO:0000259" key="3">
    <source>
        <dbReference type="Pfam" id="PF13556"/>
    </source>
</evidence>
<name>A0A6A8DKL4_9BACI</name>
<evidence type="ECO:0000259" key="2">
    <source>
        <dbReference type="Pfam" id="PF07905"/>
    </source>
</evidence>
<dbReference type="PANTHER" id="PTHR33744:SF1">
    <property type="entry name" value="DNA-BINDING TRANSCRIPTIONAL ACTIVATOR ADER"/>
    <property type="match status" value="1"/>
</dbReference>
<proteinExistence type="inferred from homology"/>
<feature type="domain" description="Purine catabolism PurC-like" evidence="2">
    <location>
        <begin position="8"/>
        <end position="126"/>
    </location>
</feature>
<dbReference type="SUPFAM" id="SSF46689">
    <property type="entry name" value="Homeodomain-like"/>
    <property type="match status" value="1"/>
</dbReference>
<reference evidence="5" key="1">
    <citation type="submission" date="2019-11" db="EMBL/GenBank/DDBJ databases">
        <authorList>
            <person name="Li J."/>
        </authorList>
    </citation>
    <scope>NUCLEOTIDE SEQUENCE</scope>
    <source>
        <strain evidence="5">B6B</strain>
    </source>
</reference>